<dbReference type="Gene3D" id="1.25.40.90">
    <property type="match status" value="1"/>
</dbReference>
<feature type="region of interest" description="Disordered" evidence="9">
    <location>
        <begin position="578"/>
        <end position="608"/>
    </location>
</feature>
<dbReference type="Proteomes" id="UP000029121">
    <property type="component" value="Unassembled WGS sequence"/>
</dbReference>
<dbReference type="InterPro" id="IPR048050">
    <property type="entry name" value="ANTH_N_plant"/>
</dbReference>
<keyword evidence="4" id="KW-0254">Endocytosis</keyword>
<dbReference type="PROSITE" id="PS50942">
    <property type="entry name" value="ENTH"/>
    <property type="match status" value="1"/>
</dbReference>
<feature type="region of interest" description="Disordered" evidence="9">
    <location>
        <begin position="332"/>
        <end position="396"/>
    </location>
</feature>
<evidence type="ECO:0000256" key="6">
    <source>
        <dbReference type="ARBA" id="ARBA00023136"/>
    </source>
</evidence>
<dbReference type="AlphaFoldDB" id="R0FCW5"/>
<dbReference type="GO" id="GO:0000149">
    <property type="term" value="F:SNARE binding"/>
    <property type="evidence" value="ECO:0007669"/>
    <property type="project" value="TreeGrafter"/>
</dbReference>
<accession>R0FCW5</accession>
<evidence type="ECO:0000313" key="11">
    <source>
        <dbReference type="EMBL" id="EOA19666.1"/>
    </source>
</evidence>
<feature type="compositionally biased region" description="Low complexity" evidence="9">
    <location>
        <begin position="578"/>
        <end position="595"/>
    </location>
</feature>
<reference evidence="12" key="1">
    <citation type="journal article" date="2013" name="Nat. Genet.">
        <title>The Capsella rubella genome and the genomic consequences of rapid mating system evolution.</title>
        <authorList>
            <person name="Slotte T."/>
            <person name="Hazzouri K.M."/>
            <person name="Agren J.A."/>
            <person name="Koenig D."/>
            <person name="Maumus F."/>
            <person name="Guo Y.L."/>
            <person name="Steige K."/>
            <person name="Platts A.E."/>
            <person name="Escobar J.S."/>
            <person name="Newman L.K."/>
            <person name="Wang W."/>
            <person name="Mandakova T."/>
            <person name="Vello E."/>
            <person name="Smith L.M."/>
            <person name="Henz S.R."/>
            <person name="Steffen J."/>
            <person name="Takuno S."/>
            <person name="Brandvain Y."/>
            <person name="Coop G."/>
            <person name="Andolfatto P."/>
            <person name="Hu T.T."/>
            <person name="Blanchette M."/>
            <person name="Clark R.M."/>
            <person name="Quesneville H."/>
            <person name="Nordborg M."/>
            <person name="Gaut B.S."/>
            <person name="Lysak M.A."/>
            <person name="Jenkins J."/>
            <person name="Grimwood J."/>
            <person name="Chapman J."/>
            <person name="Prochnik S."/>
            <person name="Shu S."/>
            <person name="Rokhsar D."/>
            <person name="Schmutz J."/>
            <person name="Weigel D."/>
            <person name="Wright S.I."/>
        </authorList>
    </citation>
    <scope>NUCLEOTIDE SEQUENCE [LARGE SCALE GENOMIC DNA]</scope>
    <source>
        <strain evidence="12">cv. Monte Gargano</strain>
    </source>
</reference>
<gene>
    <name evidence="11" type="ORF">CARUB_v10003318mg</name>
</gene>
<evidence type="ECO:0000259" key="10">
    <source>
        <dbReference type="PROSITE" id="PS50942"/>
    </source>
</evidence>
<dbReference type="GO" id="GO:0005546">
    <property type="term" value="F:phosphatidylinositol-4,5-bisphosphate binding"/>
    <property type="evidence" value="ECO:0007669"/>
    <property type="project" value="TreeGrafter"/>
</dbReference>
<proteinExistence type="predicted"/>
<dbReference type="GO" id="GO:0032050">
    <property type="term" value="F:clathrin heavy chain binding"/>
    <property type="evidence" value="ECO:0007669"/>
    <property type="project" value="TreeGrafter"/>
</dbReference>
<dbReference type="GO" id="GO:0072583">
    <property type="term" value="P:clathrin-dependent endocytosis"/>
    <property type="evidence" value="ECO:0007669"/>
    <property type="project" value="InterPro"/>
</dbReference>
<dbReference type="InterPro" id="IPR045192">
    <property type="entry name" value="AP180-like"/>
</dbReference>
<dbReference type="KEGG" id="crb:17881251"/>
<dbReference type="GO" id="GO:0005794">
    <property type="term" value="C:Golgi apparatus"/>
    <property type="evidence" value="ECO:0007669"/>
    <property type="project" value="UniProtKB-SubCell"/>
</dbReference>
<feature type="compositionally biased region" description="Acidic residues" evidence="9">
    <location>
        <begin position="369"/>
        <end position="378"/>
    </location>
</feature>
<evidence type="ECO:0000256" key="4">
    <source>
        <dbReference type="ARBA" id="ARBA00022583"/>
    </source>
</evidence>
<name>R0FCW5_9BRAS</name>
<keyword evidence="8" id="KW-0968">Cytoplasmic vesicle</keyword>
<evidence type="ECO:0000256" key="2">
    <source>
        <dbReference type="ARBA" id="ARBA00004555"/>
    </source>
</evidence>
<organism evidence="11 12">
    <name type="scientific">Capsella rubella</name>
    <dbReference type="NCBI Taxonomy" id="81985"/>
    <lineage>
        <taxon>Eukaryota</taxon>
        <taxon>Viridiplantae</taxon>
        <taxon>Streptophyta</taxon>
        <taxon>Embryophyta</taxon>
        <taxon>Tracheophyta</taxon>
        <taxon>Spermatophyta</taxon>
        <taxon>Magnoliopsida</taxon>
        <taxon>eudicotyledons</taxon>
        <taxon>Gunneridae</taxon>
        <taxon>Pentapetalae</taxon>
        <taxon>rosids</taxon>
        <taxon>malvids</taxon>
        <taxon>Brassicales</taxon>
        <taxon>Brassicaceae</taxon>
        <taxon>Camelineae</taxon>
        <taxon>Capsella</taxon>
    </lineage>
</organism>
<dbReference type="STRING" id="81985.R0FCW5"/>
<evidence type="ECO:0000256" key="8">
    <source>
        <dbReference type="ARBA" id="ARBA00023329"/>
    </source>
</evidence>
<dbReference type="GO" id="GO:0030136">
    <property type="term" value="C:clathrin-coated vesicle"/>
    <property type="evidence" value="ECO:0007669"/>
    <property type="project" value="UniProtKB-SubCell"/>
</dbReference>
<evidence type="ECO:0000256" key="5">
    <source>
        <dbReference type="ARBA" id="ARBA00023034"/>
    </source>
</evidence>
<keyword evidence="6" id="KW-0472">Membrane</keyword>
<evidence type="ECO:0000256" key="7">
    <source>
        <dbReference type="ARBA" id="ARBA00023176"/>
    </source>
</evidence>
<feature type="domain" description="ENTH" evidence="10">
    <location>
        <begin position="26"/>
        <end position="162"/>
    </location>
</feature>
<dbReference type="PANTHER" id="PTHR22951:SF66">
    <property type="entry name" value="ENTH DOMAIN-CONTAINING PROTEIN"/>
    <property type="match status" value="1"/>
</dbReference>
<dbReference type="GO" id="GO:0005545">
    <property type="term" value="F:1-phosphatidylinositol binding"/>
    <property type="evidence" value="ECO:0007669"/>
    <property type="project" value="InterPro"/>
</dbReference>
<dbReference type="CDD" id="cd16987">
    <property type="entry name" value="ANTH_N_AP180_plant"/>
    <property type="match status" value="1"/>
</dbReference>
<dbReference type="GO" id="GO:0006900">
    <property type="term" value="P:vesicle budding from membrane"/>
    <property type="evidence" value="ECO:0007669"/>
    <property type="project" value="TreeGrafter"/>
</dbReference>
<comment type="subcellular location">
    <subcellularLocation>
        <location evidence="1">Cytoplasmic vesicle</location>
        <location evidence="1">Clathrin-coated vesicle</location>
    </subcellularLocation>
    <subcellularLocation>
        <location evidence="2">Golgi apparatus</location>
    </subcellularLocation>
    <subcellularLocation>
        <location evidence="3">Membrane</location>
        <location evidence="3">Clathrin-coated pit</location>
    </subcellularLocation>
</comment>
<dbReference type="Pfam" id="PF07651">
    <property type="entry name" value="ANTH"/>
    <property type="match status" value="1"/>
</dbReference>
<dbReference type="EMBL" id="KB870810">
    <property type="protein sequence ID" value="EOA19666.1"/>
    <property type="molecule type" value="Genomic_DNA"/>
</dbReference>
<dbReference type="InterPro" id="IPR008942">
    <property type="entry name" value="ENTH_VHS"/>
</dbReference>
<dbReference type="GO" id="GO:0005905">
    <property type="term" value="C:clathrin-coated pit"/>
    <property type="evidence" value="ECO:0007669"/>
    <property type="project" value="UniProtKB-SubCell"/>
</dbReference>
<evidence type="ECO:0000256" key="3">
    <source>
        <dbReference type="ARBA" id="ARBA00004600"/>
    </source>
</evidence>
<keyword evidence="7" id="KW-0168">Coated pit</keyword>
<evidence type="ECO:0000256" key="9">
    <source>
        <dbReference type="SAM" id="MobiDB-lite"/>
    </source>
</evidence>
<keyword evidence="5" id="KW-0333">Golgi apparatus</keyword>
<dbReference type="OrthoDB" id="44015at2759"/>
<dbReference type="GO" id="GO:0048268">
    <property type="term" value="P:clathrin coat assembly"/>
    <property type="evidence" value="ECO:0007669"/>
    <property type="project" value="InterPro"/>
</dbReference>
<dbReference type="SUPFAM" id="SSF48464">
    <property type="entry name" value="ENTH/VHS domain"/>
    <property type="match status" value="1"/>
</dbReference>
<protein>
    <recommendedName>
        <fullName evidence="10">ENTH domain-containing protein</fullName>
    </recommendedName>
</protein>
<sequence>MGSSKLKRAIGAVKDQTSVGLAKVGGRSSSLTELEVAVVKATRHDEHPAEEKYIREILSLMSYSRNYVSACVVTLARRLNKTKNWSVALKTLILIQRLLTDGDRAYEQEIFFATRRGTRLLNMSDFRDASLSHSWDYSAFVRTYALYLDERLDFRMQGKKGKHGGDGDSGDEDDRRETCTDLRSRAIVVKSKPVTEMKTEKIFIRVQHLQQLLDRFLACRPTGTAKNNRVVIVALYPIVKESFQIYYNITEIMGVLIDRFMELDIHDSIKVYDIFCRVSKQFDELDPFYGWCKNMGVARSSEYPELEKITQKKLDLMDEFIKDKSALAAQTIKSSSKKSNKSEKKTEETTETHEDLNSIKALPAPKHEEEEEENEEEKMETKRDFEEVASRQDQEGNLLDLTDEAGEMAGSIGDSLALALFDGAVATESVSGPGWEAFNDDSTDWETALVKSATRLSGQKSELGGGFDSLLLDGMYQYGTVNAAVKASTAYGSSGSASSVAFGSAGRPAASMLALPAPPPTTNGNRIGSKSPVMMDPFAASLEVAPPPYVQMNDMEKKQRLLMEEQIMWDQYNRNGRQGHMNFGQNQQQQQHYQHPYSMGPYSYTPRY</sequence>
<dbReference type="InterPro" id="IPR011417">
    <property type="entry name" value="ANTH_dom"/>
</dbReference>
<dbReference type="SUPFAM" id="SSF89009">
    <property type="entry name" value="GAT-like domain"/>
    <property type="match status" value="1"/>
</dbReference>
<dbReference type="InterPro" id="IPR013809">
    <property type="entry name" value="ENTH"/>
</dbReference>
<dbReference type="InterPro" id="IPR014712">
    <property type="entry name" value="ANTH_dom_sf"/>
</dbReference>
<dbReference type="FunFam" id="1.20.58.150:FF:000005">
    <property type="entry name" value="putative clathrin assembly protein At2g25430"/>
    <property type="match status" value="1"/>
</dbReference>
<keyword evidence="12" id="KW-1185">Reference proteome</keyword>
<dbReference type="SMART" id="SM00273">
    <property type="entry name" value="ENTH"/>
    <property type="match status" value="1"/>
</dbReference>
<feature type="compositionally biased region" description="Basic and acidic residues" evidence="9">
    <location>
        <begin position="379"/>
        <end position="394"/>
    </location>
</feature>
<dbReference type="eggNOG" id="KOG0251">
    <property type="taxonomic scope" value="Eukaryota"/>
</dbReference>
<feature type="compositionally biased region" description="Basic and acidic residues" evidence="9">
    <location>
        <begin position="340"/>
        <end position="357"/>
    </location>
</feature>
<dbReference type="FunFam" id="1.25.40.90:FF:000019">
    <property type="entry name" value="Clathrin coat assembly protein"/>
    <property type="match status" value="1"/>
</dbReference>
<evidence type="ECO:0000256" key="1">
    <source>
        <dbReference type="ARBA" id="ARBA00004132"/>
    </source>
</evidence>
<dbReference type="PANTHER" id="PTHR22951">
    <property type="entry name" value="CLATHRIN ASSEMBLY PROTEIN"/>
    <property type="match status" value="1"/>
</dbReference>
<dbReference type="Gene3D" id="1.20.58.150">
    <property type="entry name" value="ANTH domain"/>
    <property type="match status" value="1"/>
</dbReference>
<evidence type="ECO:0000313" key="12">
    <source>
        <dbReference type="Proteomes" id="UP000029121"/>
    </source>
</evidence>